<dbReference type="PROSITE" id="PS50038">
    <property type="entry name" value="FZ"/>
    <property type="match status" value="1"/>
</dbReference>
<evidence type="ECO:0000256" key="10">
    <source>
        <dbReference type="ARBA" id="ARBA00051243"/>
    </source>
</evidence>
<dbReference type="InterPro" id="IPR000719">
    <property type="entry name" value="Prot_kinase_dom"/>
</dbReference>
<evidence type="ECO:0000256" key="5">
    <source>
        <dbReference type="ARBA" id="ARBA00022741"/>
    </source>
</evidence>
<feature type="domain" description="Kringle" evidence="19">
    <location>
        <begin position="254"/>
        <end position="327"/>
    </location>
</feature>
<dbReference type="PROSITE" id="PS00021">
    <property type="entry name" value="KRINGLE_1"/>
    <property type="match status" value="1"/>
</dbReference>
<dbReference type="InterPro" id="IPR020635">
    <property type="entry name" value="Tyr_kinase_cat_dom"/>
</dbReference>
<dbReference type="CDD" id="cd07459">
    <property type="entry name" value="CRD_TK_ROR_like"/>
    <property type="match status" value="1"/>
</dbReference>
<evidence type="ECO:0000256" key="6">
    <source>
        <dbReference type="ARBA" id="ARBA00022777"/>
    </source>
</evidence>
<dbReference type="InterPro" id="IPR041775">
    <property type="entry name" value="Ror-like_CRD"/>
</dbReference>
<evidence type="ECO:0000256" key="11">
    <source>
        <dbReference type="PROSITE-ProRule" id="PRU00121"/>
    </source>
</evidence>
<dbReference type="Proteomes" id="UP000235965">
    <property type="component" value="Unassembled WGS sequence"/>
</dbReference>
<feature type="domain" description="Protein kinase" evidence="17">
    <location>
        <begin position="440"/>
        <end position="657"/>
    </location>
</feature>
<keyword evidence="21" id="KW-1185">Reference proteome</keyword>
<sequence length="657" mass="72439">MKCLYVIYFALLFIVLVIGDQEEPETNGTEAGNADVNLGRSPPHGNSGLGPILSPPSGPHTFQPGHSLQPGIGGYGSSTDTVASPGADNTDVSENAGFCQVYRGSKCFNFVGNKTVFVPARMTQRLLEEKLAAAFMVIDHSRDLSPSCESFAVPSLCYSTFPLCREEDVDPTGSSEHWSKAASREPRRICRDDCEILENEICRMEYAIAKRHPLIGQQLALPECGDLPAVASPDSDNCLKLGIPRPENVEPDEVCYTGMGQSYRGTAHMTLSRNKCTPWSHQFYVKTSDYPELAGGHNFCRNPGEMEDKPWCYTEYNQREKCDIPKCVDSLWLYVTVSSTVLAFLLIVLIAYWCCYRRRKSAGANSINRQFNGPANKVSAFKAARVSSPSKGSSKNSPFSGGNSQLMEMNSLLPASGNTGGKGERSSGIVRAREYPLSSVRFLQELGEGAFGKVYKGEVNTGVAGEAPLLVAIKALKENATPKTQADFRREVELMTDLRHPNIVCLLGVVMKGEPLCMLFEYMTQGDLHEFLMCHSPRSDGSACSDDGNVHVLEQPEFLHIALQIAAGMEYLSGHHYVHRDLAARNCLVGDNLTVKISDFGLSRDVYSSDYYRVQSKSLLPVRWMPPESILYGKFTTESDVWSYGVVLWEIYSYGLQ</sequence>
<dbReference type="AlphaFoldDB" id="A0A2J7RSS0"/>
<evidence type="ECO:0000256" key="12">
    <source>
        <dbReference type="PROSITE-ProRule" id="PRU10141"/>
    </source>
</evidence>
<feature type="chain" id="PRO_5014370179" description="Tyrosine-protein kinase receptor" evidence="16">
    <location>
        <begin position="20"/>
        <end position="657"/>
    </location>
</feature>
<dbReference type="PRINTS" id="PR00109">
    <property type="entry name" value="TYRKINASE"/>
</dbReference>
<evidence type="ECO:0000256" key="8">
    <source>
        <dbReference type="ARBA" id="ARBA00023137"/>
    </source>
</evidence>
<evidence type="ECO:0000256" key="14">
    <source>
        <dbReference type="SAM" id="MobiDB-lite"/>
    </source>
</evidence>
<dbReference type="InterPro" id="IPR013806">
    <property type="entry name" value="Kringle-like"/>
</dbReference>
<name>A0A2J7RSS0_9NEOP</name>
<dbReference type="InParanoid" id="A0A2J7RSS0"/>
<dbReference type="Pfam" id="PF07714">
    <property type="entry name" value="PK_Tyr_Ser-Thr"/>
    <property type="match status" value="1"/>
</dbReference>
<dbReference type="Gene3D" id="1.10.510.10">
    <property type="entry name" value="Transferase(Phosphotransferase) domain 1"/>
    <property type="match status" value="1"/>
</dbReference>
<evidence type="ECO:0000256" key="15">
    <source>
        <dbReference type="SAM" id="Phobius"/>
    </source>
</evidence>
<comment type="caution">
    <text evidence="20">The sequence shown here is derived from an EMBL/GenBank/DDBJ whole genome shotgun (WGS) entry which is preliminary data.</text>
</comment>
<keyword evidence="3 11" id="KW-0420">Kringle</keyword>
<dbReference type="InterPro" id="IPR000001">
    <property type="entry name" value="Kringle"/>
</dbReference>
<dbReference type="PROSITE" id="PS00239">
    <property type="entry name" value="RECEPTOR_TYR_KIN_II"/>
    <property type="match status" value="1"/>
</dbReference>
<dbReference type="PROSITE" id="PS00109">
    <property type="entry name" value="PROTEIN_KINASE_TYR"/>
    <property type="match status" value="1"/>
</dbReference>
<dbReference type="InterPro" id="IPR038178">
    <property type="entry name" value="Kringle_sf"/>
</dbReference>
<feature type="binding site" evidence="12">
    <location>
        <position position="474"/>
    </location>
    <ligand>
        <name>ATP</name>
        <dbReference type="ChEBI" id="CHEBI:30616"/>
    </ligand>
</feature>
<proteinExistence type="inferred from homology"/>
<dbReference type="InterPro" id="IPR050122">
    <property type="entry name" value="RTK"/>
</dbReference>
<dbReference type="SUPFAM" id="SSF57440">
    <property type="entry name" value="Kringle-like"/>
    <property type="match status" value="1"/>
</dbReference>
<keyword evidence="6" id="KW-0418">Kinase</keyword>
<comment type="catalytic activity">
    <reaction evidence="10 13">
        <text>L-tyrosyl-[protein] + ATP = O-phospho-L-tyrosyl-[protein] + ADP + H(+)</text>
        <dbReference type="Rhea" id="RHEA:10596"/>
        <dbReference type="Rhea" id="RHEA-COMP:10136"/>
        <dbReference type="Rhea" id="RHEA-COMP:20101"/>
        <dbReference type="ChEBI" id="CHEBI:15378"/>
        <dbReference type="ChEBI" id="CHEBI:30616"/>
        <dbReference type="ChEBI" id="CHEBI:46858"/>
        <dbReference type="ChEBI" id="CHEBI:61978"/>
        <dbReference type="ChEBI" id="CHEBI:456216"/>
        <dbReference type="EC" id="2.7.10.1"/>
    </reaction>
</comment>
<dbReference type="PANTHER" id="PTHR24416:SF611">
    <property type="entry name" value="TYROSINE-PROTEIN KINASE TRANSMEMBRANE RECEPTOR ROR"/>
    <property type="match status" value="1"/>
</dbReference>
<comment type="caution">
    <text evidence="11">Lacks conserved residue(s) required for the propagation of feature annotation.</text>
</comment>
<keyword evidence="16" id="KW-0732">Signal</keyword>
<evidence type="ECO:0000256" key="16">
    <source>
        <dbReference type="SAM" id="SignalP"/>
    </source>
</evidence>
<evidence type="ECO:0000313" key="21">
    <source>
        <dbReference type="Proteomes" id="UP000235965"/>
    </source>
</evidence>
<dbReference type="SMART" id="SM00130">
    <property type="entry name" value="KR"/>
    <property type="match status" value="1"/>
</dbReference>
<dbReference type="PANTHER" id="PTHR24416">
    <property type="entry name" value="TYROSINE-PROTEIN KINASE RECEPTOR"/>
    <property type="match status" value="1"/>
</dbReference>
<feature type="region of interest" description="Disordered" evidence="14">
    <location>
        <begin position="24"/>
        <end position="87"/>
    </location>
</feature>
<dbReference type="InterPro" id="IPR018056">
    <property type="entry name" value="Kringle_CS"/>
</dbReference>
<feature type="domain" description="FZ" evidence="18">
    <location>
        <begin position="94"/>
        <end position="241"/>
    </location>
</feature>
<dbReference type="GO" id="GO:0005524">
    <property type="term" value="F:ATP binding"/>
    <property type="evidence" value="ECO:0007669"/>
    <property type="project" value="UniProtKB-UniRule"/>
</dbReference>
<dbReference type="InterPro" id="IPR036790">
    <property type="entry name" value="Frizzled_dom_sf"/>
</dbReference>
<reference evidence="20 21" key="1">
    <citation type="submission" date="2017-12" db="EMBL/GenBank/DDBJ databases">
        <title>Hemimetabolous genomes reveal molecular basis of termite eusociality.</title>
        <authorList>
            <person name="Harrison M.C."/>
            <person name="Jongepier E."/>
            <person name="Robertson H.M."/>
            <person name="Arning N."/>
            <person name="Bitard-Feildel T."/>
            <person name="Chao H."/>
            <person name="Childers C.P."/>
            <person name="Dinh H."/>
            <person name="Doddapaneni H."/>
            <person name="Dugan S."/>
            <person name="Gowin J."/>
            <person name="Greiner C."/>
            <person name="Han Y."/>
            <person name="Hu H."/>
            <person name="Hughes D.S.T."/>
            <person name="Huylmans A.-K."/>
            <person name="Kemena C."/>
            <person name="Kremer L.P.M."/>
            <person name="Lee S.L."/>
            <person name="Lopez-Ezquerra A."/>
            <person name="Mallet L."/>
            <person name="Monroy-Kuhn J.M."/>
            <person name="Moser A."/>
            <person name="Murali S.C."/>
            <person name="Muzny D.M."/>
            <person name="Otani S."/>
            <person name="Piulachs M.-D."/>
            <person name="Poelchau M."/>
            <person name="Qu J."/>
            <person name="Schaub F."/>
            <person name="Wada-Katsumata A."/>
            <person name="Worley K.C."/>
            <person name="Xie Q."/>
            <person name="Ylla G."/>
            <person name="Poulsen M."/>
            <person name="Gibbs R.A."/>
            <person name="Schal C."/>
            <person name="Richards S."/>
            <person name="Belles X."/>
            <person name="Korb J."/>
            <person name="Bornberg-Bauer E."/>
        </authorList>
    </citation>
    <scope>NUCLEOTIDE SEQUENCE [LARGE SCALE GENOMIC DNA]</scope>
    <source>
        <tissue evidence="20">Whole body</tissue>
    </source>
</reference>
<evidence type="ECO:0000256" key="4">
    <source>
        <dbReference type="ARBA" id="ARBA00022679"/>
    </source>
</evidence>
<dbReference type="OrthoDB" id="10005095at2759"/>
<dbReference type="PRINTS" id="PR00018">
    <property type="entry name" value="KRINGLE"/>
</dbReference>
<dbReference type="PROSITE" id="PS50011">
    <property type="entry name" value="PROTEIN_KINASE_DOM"/>
    <property type="match status" value="1"/>
</dbReference>
<feature type="signal peptide" evidence="16">
    <location>
        <begin position="1"/>
        <end position="19"/>
    </location>
</feature>
<organism evidence="20 21">
    <name type="scientific">Cryptotermes secundus</name>
    <dbReference type="NCBI Taxonomy" id="105785"/>
    <lineage>
        <taxon>Eukaryota</taxon>
        <taxon>Metazoa</taxon>
        <taxon>Ecdysozoa</taxon>
        <taxon>Arthropoda</taxon>
        <taxon>Hexapoda</taxon>
        <taxon>Insecta</taxon>
        <taxon>Pterygota</taxon>
        <taxon>Neoptera</taxon>
        <taxon>Polyneoptera</taxon>
        <taxon>Dictyoptera</taxon>
        <taxon>Blattodea</taxon>
        <taxon>Blattoidea</taxon>
        <taxon>Termitoidae</taxon>
        <taxon>Kalotermitidae</taxon>
        <taxon>Cryptotermitinae</taxon>
        <taxon>Cryptotermes</taxon>
    </lineage>
</organism>
<evidence type="ECO:0000256" key="7">
    <source>
        <dbReference type="ARBA" id="ARBA00022840"/>
    </source>
</evidence>
<evidence type="ECO:0000256" key="3">
    <source>
        <dbReference type="ARBA" id="ARBA00022572"/>
    </source>
</evidence>
<dbReference type="InterPro" id="IPR002011">
    <property type="entry name" value="Tyr_kinase_rcpt_2_CS"/>
</dbReference>
<dbReference type="GO" id="GO:0004714">
    <property type="term" value="F:transmembrane receptor protein tyrosine kinase activity"/>
    <property type="evidence" value="ECO:0007669"/>
    <property type="project" value="UniProtKB-EC"/>
</dbReference>
<dbReference type="InterPro" id="IPR008266">
    <property type="entry name" value="Tyr_kinase_AS"/>
</dbReference>
<evidence type="ECO:0000313" key="20">
    <source>
        <dbReference type="EMBL" id="PNF43881.1"/>
    </source>
</evidence>
<keyword evidence="13" id="KW-0675">Receptor</keyword>
<dbReference type="InterPro" id="IPR011009">
    <property type="entry name" value="Kinase-like_dom_sf"/>
</dbReference>
<dbReference type="InterPro" id="IPR001245">
    <property type="entry name" value="Ser-Thr/Tyr_kinase_cat_dom"/>
</dbReference>
<dbReference type="PROSITE" id="PS50070">
    <property type="entry name" value="KRINGLE_2"/>
    <property type="match status" value="1"/>
</dbReference>
<keyword evidence="15" id="KW-0472">Membrane</keyword>
<dbReference type="FunFam" id="3.30.200.20:FF:000139">
    <property type="entry name" value="inactive tyrosine-protein kinase transmembrane receptor ROR1"/>
    <property type="match status" value="1"/>
</dbReference>
<dbReference type="GO" id="GO:0005886">
    <property type="term" value="C:plasma membrane"/>
    <property type="evidence" value="ECO:0007669"/>
    <property type="project" value="TreeGrafter"/>
</dbReference>
<keyword evidence="5 12" id="KW-0547">Nucleotide-binding</keyword>
<evidence type="ECO:0000256" key="1">
    <source>
        <dbReference type="ARBA" id="ARBA00004479"/>
    </source>
</evidence>
<evidence type="ECO:0000256" key="13">
    <source>
        <dbReference type="RuleBase" id="RU000312"/>
    </source>
</evidence>
<dbReference type="EC" id="2.7.10.1" evidence="13"/>
<dbReference type="SUPFAM" id="SSF56112">
    <property type="entry name" value="Protein kinase-like (PK-like)"/>
    <property type="match status" value="1"/>
</dbReference>
<dbReference type="FunCoup" id="A0A2J7RSS0">
    <property type="interactions" value="60"/>
</dbReference>
<dbReference type="EMBL" id="NEVH01000250">
    <property type="protein sequence ID" value="PNF43881.1"/>
    <property type="molecule type" value="Genomic_DNA"/>
</dbReference>
<comment type="similarity">
    <text evidence="13">Belongs to the protein kinase superfamily. Tyr protein kinase family. Insulin receptor subfamily.</text>
</comment>
<gene>
    <name evidence="20" type="ORF">B7P43_G02778</name>
</gene>
<protein>
    <recommendedName>
        <fullName evidence="13">Tyrosine-protein kinase receptor</fullName>
        <ecNumber evidence="13">2.7.10.1</ecNumber>
    </recommendedName>
</protein>
<dbReference type="GO" id="GO:0043235">
    <property type="term" value="C:receptor complex"/>
    <property type="evidence" value="ECO:0007669"/>
    <property type="project" value="TreeGrafter"/>
</dbReference>
<dbReference type="Gene3D" id="3.30.200.20">
    <property type="entry name" value="Phosphorylase Kinase, domain 1"/>
    <property type="match status" value="1"/>
</dbReference>
<evidence type="ECO:0000256" key="2">
    <source>
        <dbReference type="ARBA" id="ARBA00022553"/>
    </source>
</evidence>
<keyword evidence="7 12" id="KW-0067">ATP-binding</keyword>
<dbReference type="CDD" id="cd00108">
    <property type="entry name" value="KR"/>
    <property type="match status" value="1"/>
</dbReference>
<dbReference type="GO" id="GO:0017147">
    <property type="term" value="F:Wnt-protein binding"/>
    <property type="evidence" value="ECO:0007669"/>
    <property type="project" value="TreeGrafter"/>
</dbReference>
<keyword evidence="15" id="KW-1133">Transmembrane helix</keyword>
<dbReference type="FunFam" id="1.10.510.10:FF:000667">
    <property type="entry name" value="Tyrosine-protein kinase receptor"/>
    <property type="match status" value="1"/>
</dbReference>
<accession>A0A2J7RSS0</accession>
<dbReference type="Gene3D" id="1.10.2000.10">
    <property type="entry name" value="Frizzled cysteine-rich domain"/>
    <property type="match status" value="1"/>
</dbReference>
<evidence type="ECO:0000259" key="18">
    <source>
        <dbReference type="PROSITE" id="PS50038"/>
    </source>
</evidence>
<evidence type="ECO:0000259" key="17">
    <source>
        <dbReference type="PROSITE" id="PS50011"/>
    </source>
</evidence>
<dbReference type="STRING" id="105785.A0A2J7RSS0"/>
<dbReference type="SMART" id="SM00219">
    <property type="entry name" value="TyrKc"/>
    <property type="match status" value="1"/>
</dbReference>
<keyword evidence="8" id="KW-0829">Tyrosine-protein kinase</keyword>
<evidence type="ECO:0000256" key="9">
    <source>
        <dbReference type="ARBA" id="ARBA00023157"/>
    </source>
</evidence>
<dbReference type="InterPro" id="IPR020067">
    <property type="entry name" value="Frizzled_dom"/>
</dbReference>
<keyword evidence="4" id="KW-0808">Transferase</keyword>
<dbReference type="Gene3D" id="2.40.20.10">
    <property type="entry name" value="Plasminogen Kringle 4"/>
    <property type="match status" value="1"/>
</dbReference>
<keyword evidence="13 15" id="KW-0812">Transmembrane</keyword>
<dbReference type="PROSITE" id="PS00107">
    <property type="entry name" value="PROTEIN_KINASE_ATP"/>
    <property type="match status" value="1"/>
</dbReference>
<evidence type="ECO:0000259" key="19">
    <source>
        <dbReference type="PROSITE" id="PS50070"/>
    </source>
</evidence>
<keyword evidence="2 13" id="KW-0597">Phosphoprotein</keyword>
<comment type="subcellular location">
    <subcellularLocation>
        <location evidence="1">Membrane</location>
        <topology evidence="1">Single-pass type I membrane protein</topology>
    </subcellularLocation>
</comment>
<keyword evidence="9" id="KW-1015">Disulfide bond</keyword>
<feature type="non-terminal residue" evidence="20">
    <location>
        <position position="657"/>
    </location>
</feature>
<feature type="transmembrane region" description="Helical" evidence="15">
    <location>
        <begin position="331"/>
        <end position="355"/>
    </location>
</feature>
<dbReference type="Pfam" id="PF00051">
    <property type="entry name" value="Kringle"/>
    <property type="match status" value="1"/>
</dbReference>
<dbReference type="GO" id="GO:0007169">
    <property type="term" value="P:cell surface receptor protein tyrosine kinase signaling pathway"/>
    <property type="evidence" value="ECO:0007669"/>
    <property type="project" value="InterPro"/>
</dbReference>
<dbReference type="InterPro" id="IPR017441">
    <property type="entry name" value="Protein_kinase_ATP_BS"/>
</dbReference>